<protein>
    <submittedName>
        <fullName evidence="3">Uncharacterized protein</fullName>
    </submittedName>
</protein>
<sequence>MVQAADRIRSGLGVHLCFRIPLQVHSRCGSHGGSDRRTGPQGHRHLLHGPRGNLRGVGIHTPCPRVRPERGLALADREELNRRKELILGSERAFANQVGAAVFEKPKVSYWMVLIPILFLYFIYRMQKYKHGRMRFNDEFMITRGRVMDASVDAIDAGTAPDIGAVVARSTLADGPAKQKYESWVRVLAEHYMDLLGSEGGSFEALVRSAYRSRTDCLLALNRLSTVEKEFYSALMPQMAEMNGASDIIGVIVERSQQLRRELAERVFA</sequence>
<evidence type="ECO:0000313" key="4">
    <source>
        <dbReference type="Proteomes" id="UP000001784"/>
    </source>
</evidence>
<gene>
    <name evidence="3" type="ordered locus">Sfum_3540</name>
</gene>
<dbReference type="KEGG" id="sfu:Sfum_3540"/>
<dbReference type="STRING" id="335543.Sfum_3540"/>
<accession>A0LP58</accession>
<dbReference type="InParanoid" id="A0LP58"/>
<keyword evidence="2" id="KW-0472">Membrane</keyword>
<reference evidence="3 4" key="1">
    <citation type="submission" date="2006-10" db="EMBL/GenBank/DDBJ databases">
        <title>Complete sequence of Syntrophobacter fumaroxidans MPOB.</title>
        <authorList>
            <consortium name="US DOE Joint Genome Institute"/>
            <person name="Copeland A."/>
            <person name="Lucas S."/>
            <person name="Lapidus A."/>
            <person name="Barry K."/>
            <person name="Detter J.C."/>
            <person name="Glavina del Rio T."/>
            <person name="Hammon N."/>
            <person name="Israni S."/>
            <person name="Pitluck S."/>
            <person name="Goltsman E.G."/>
            <person name="Martinez M."/>
            <person name="Schmutz J."/>
            <person name="Larimer F."/>
            <person name="Land M."/>
            <person name="Hauser L."/>
            <person name="Kyrpides N."/>
            <person name="Kim E."/>
            <person name="Boone D.R."/>
            <person name="Brockman F."/>
            <person name="Culley D."/>
            <person name="Ferry J."/>
            <person name="Gunsalus R."/>
            <person name="McInerney M.J."/>
            <person name="Morrison M."/>
            <person name="Plugge C."/>
            <person name="Rohlin L."/>
            <person name="Scholten J."/>
            <person name="Sieber J."/>
            <person name="Stams A.J.M."/>
            <person name="Worm P."/>
            <person name="Henstra A.M."/>
            <person name="Richardson P."/>
        </authorList>
    </citation>
    <scope>NUCLEOTIDE SEQUENCE [LARGE SCALE GENOMIC DNA]</scope>
    <source>
        <strain evidence="4">DSM 10017 / MPOB</strain>
    </source>
</reference>
<feature type="transmembrane region" description="Helical" evidence="2">
    <location>
        <begin position="108"/>
        <end position="124"/>
    </location>
</feature>
<keyword evidence="2" id="KW-1133">Transmembrane helix</keyword>
<dbReference type="NCBIfam" id="NF038143">
    <property type="entry name" value="HYxxLL"/>
    <property type="match status" value="1"/>
</dbReference>
<organism evidence="3 4">
    <name type="scientific">Syntrophobacter fumaroxidans (strain DSM 10017 / MPOB)</name>
    <dbReference type="NCBI Taxonomy" id="335543"/>
    <lineage>
        <taxon>Bacteria</taxon>
        <taxon>Pseudomonadati</taxon>
        <taxon>Thermodesulfobacteriota</taxon>
        <taxon>Syntrophobacteria</taxon>
        <taxon>Syntrophobacterales</taxon>
        <taxon>Syntrophobacteraceae</taxon>
        <taxon>Syntrophobacter</taxon>
    </lineage>
</organism>
<evidence type="ECO:0000313" key="3">
    <source>
        <dbReference type="EMBL" id="ABK19210.1"/>
    </source>
</evidence>
<dbReference type="AlphaFoldDB" id="A0LP58"/>
<keyword evidence="2" id="KW-0812">Transmembrane</keyword>
<evidence type="ECO:0000256" key="1">
    <source>
        <dbReference type="SAM" id="MobiDB-lite"/>
    </source>
</evidence>
<dbReference type="eggNOG" id="ENOG5032RKA">
    <property type="taxonomic scope" value="Bacteria"/>
</dbReference>
<dbReference type="HOGENOM" id="CLU_090343_0_0_7"/>
<proteinExistence type="predicted"/>
<evidence type="ECO:0000256" key="2">
    <source>
        <dbReference type="SAM" id="Phobius"/>
    </source>
</evidence>
<dbReference type="EMBL" id="CP000478">
    <property type="protein sequence ID" value="ABK19210.1"/>
    <property type="molecule type" value="Genomic_DNA"/>
</dbReference>
<feature type="region of interest" description="Disordered" evidence="1">
    <location>
        <begin position="27"/>
        <end position="51"/>
    </location>
</feature>
<name>A0LP58_SYNFM</name>
<keyword evidence="4" id="KW-1185">Reference proteome</keyword>
<dbReference type="Proteomes" id="UP000001784">
    <property type="component" value="Chromosome"/>
</dbReference>